<gene>
    <name evidence="10" type="ORF">METZ01_LOCUS306283</name>
</gene>
<evidence type="ECO:0000256" key="6">
    <source>
        <dbReference type="ARBA" id="ARBA00023239"/>
    </source>
</evidence>
<dbReference type="PANTHER" id="PTHR32119:SF2">
    <property type="entry name" value="OROTIDINE 5'-PHOSPHATE DECARBOXYLASE"/>
    <property type="match status" value="1"/>
</dbReference>
<feature type="domain" description="Orotidine 5'-phosphate decarboxylase" evidence="9">
    <location>
        <begin position="1"/>
        <end position="194"/>
    </location>
</feature>
<organism evidence="10">
    <name type="scientific">marine metagenome</name>
    <dbReference type="NCBI Taxonomy" id="408172"/>
    <lineage>
        <taxon>unclassified sequences</taxon>
        <taxon>metagenomes</taxon>
        <taxon>ecological metagenomes</taxon>
    </lineage>
</organism>
<reference evidence="10" key="1">
    <citation type="submission" date="2018-05" db="EMBL/GenBank/DDBJ databases">
        <authorList>
            <person name="Lanie J.A."/>
            <person name="Ng W.-L."/>
            <person name="Kazmierczak K.M."/>
            <person name="Andrzejewski T.M."/>
            <person name="Davidsen T.M."/>
            <person name="Wayne K.J."/>
            <person name="Tettelin H."/>
            <person name="Glass J.I."/>
            <person name="Rusch D."/>
            <person name="Podicherti R."/>
            <person name="Tsui H.-C.T."/>
            <person name="Winkler M.E."/>
        </authorList>
    </citation>
    <scope>NUCLEOTIDE SEQUENCE</scope>
</reference>
<dbReference type="InterPro" id="IPR014732">
    <property type="entry name" value="OMPdecase"/>
</dbReference>
<evidence type="ECO:0000259" key="9">
    <source>
        <dbReference type="SMART" id="SM00934"/>
    </source>
</evidence>
<dbReference type="SMART" id="SM00934">
    <property type="entry name" value="OMPdecase"/>
    <property type="match status" value="1"/>
</dbReference>
<dbReference type="SUPFAM" id="SSF51366">
    <property type="entry name" value="Ribulose-phoshate binding barrel"/>
    <property type="match status" value="1"/>
</dbReference>
<dbReference type="EMBL" id="UINC01096496">
    <property type="protein sequence ID" value="SVC53429.1"/>
    <property type="molecule type" value="Genomic_DNA"/>
</dbReference>
<evidence type="ECO:0000256" key="4">
    <source>
        <dbReference type="ARBA" id="ARBA00022793"/>
    </source>
</evidence>
<dbReference type="EC" id="4.1.1.23" evidence="2"/>
<dbReference type="GO" id="GO:0006207">
    <property type="term" value="P:'de novo' pyrimidine nucleobase biosynthetic process"/>
    <property type="evidence" value="ECO:0007669"/>
    <property type="project" value="InterPro"/>
</dbReference>
<dbReference type="InterPro" id="IPR013785">
    <property type="entry name" value="Aldolase_TIM"/>
</dbReference>
<accession>A0A382MX12</accession>
<evidence type="ECO:0000256" key="7">
    <source>
        <dbReference type="ARBA" id="ARBA00033428"/>
    </source>
</evidence>
<dbReference type="NCBIfam" id="TIGR01740">
    <property type="entry name" value="pyrF"/>
    <property type="match status" value="1"/>
</dbReference>
<dbReference type="PROSITE" id="PS00156">
    <property type="entry name" value="OMPDECASE"/>
    <property type="match status" value="1"/>
</dbReference>
<dbReference type="GO" id="GO:0004590">
    <property type="term" value="F:orotidine-5'-phosphate decarboxylase activity"/>
    <property type="evidence" value="ECO:0007669"/>
    <property type="project" value="UniProtKB-EC"/>
</dbReference>
<dbReference type="Gene3D" id="3.20.20.70">
    <property type="entry name" value="Aldolase class I"/>
    <property type="match status" value="1"/>
</dbReference>
<dbReference type="InterPro" id="IPR011060">
    <property type="entry name" value="RibuloseP-bd_barrel"/>
</dbReference>
<dbReference type="InterPro" id="IPR018089">
    <property type="entry name" value="OMPdecase_AS"/>
</dbReference>
<feature type="non-terminal residue" evidence="10">
    <location>
        <position position="194"/>
    </location>
</feature>
<comment type="pathway">
    <text evidence="1">Pyrimidine metabolism; UMP biosynthesis via de novo pathway; UMP from orotate: step 2/2.</text>
</comment>
<name>A0A382MX12_9ZZZZ</name>
<protein>
    <recommendedName>
        <fullName evidence="3">Orotidine 5'-phosphate decarboxylase</fullName>
        <ecNumber evidence="2">4.1.1.23</ecNumber>
    </recommendedName>
    <alternativeName>
        <fullName evidence="7">OMP decarboxylase</fullName>
    </alternativeName>
</protein>
<sequence length="194" mass="19736">MVLALDVDDLVEARRLAELLTPYFGTVKVGLELYTAAGPDAVGAFVEAGFDVFCDLKLHDIPNTVGRAARVVGSLGARWVTVHTSGGAAMLQAAVDGLADGAAGADLAVPGVLGITVLTSDQVAGEEQLEERCGLAVDSGCEGIVCAATDLAATSRFAGRLVRAVPGLRLPGGATHDQARVASPREALDEGADL</sequence>
<evidence type="ECO:0000256" key="8">
    <source>
        <dbReference type="SAM" id="MobiDB-lite"/>
    </source>
</evidence>
<dbReference type="GO" id="GO:0044205">
    <property type="term" value="P:'de novo' UMP biosynthetic process"/>
    <property type="evidence" value="ECO:0007669"/>
    <property type="project" value="UniProtKB-UniPathway"/>
</dbReference>
<keyword evidence="5" id="KW-0665">Pyrimidine biosynthesis</keyword>
<dbReference type="CDD" id="cd04725">
    <property type="entry name" value="OMP_decarboxylase_like"/>
    <property type="match status" value="1"/>
</dbReference>
<keyword evidence="6" id="KW-0456">Lyase</keyword>
<evidence type="ECO:0000256" key="2">
    <source>
        <dbReference type="ARBA" id="ARBA00012321"/>
    </source>
</evidence>
<dbReference type="GO" id="GO:0005829">
    <property type="term" value="C:cytosol"/>
    <property type="evidence" value="ECO:0007669"/>
    <property type="project" value="TreeGrafter"/>
</dbReference>
<evidence type="ECO:0000313" key="10">
    <source>
        <dbReference type="EMBL" id="SVC53429.1"/>
    </source>
</evidence>
<feature type="region of interest" description="Disordered" evidence="8">
    <location>
        <begin position="173"/>
        <end position="194"/>
    </location>
</feature>
<dbReference type="PANTHER" id="PTHR32119">
    <property type="entry name" value="OROTIDINE 5'-PHOSPHATE DECARBOXYLASE"/>
    <property type="match status" value="1"/>
</dbReference>
<dbReference type="Pfam" id="PF00215">
    <property type="entry name" value="OMPdecase"/>
    <property type="match status" value="1"/>
</dbReference>
<evidence type="ECO:0000256" key="5">
    <source>
        <dbReference type="ARBA" id="ARBA00022975"/>
    </source>
</evidence>
<evidence type="ECO:0000256" key="3">
    <source>
        <dbReference type="ARBA" id="ARBA00021923"/>
    </source>
</evidence>
<dbReference type="InterPro" id="IPR001754">
    <property type="entry name" value="OMPdeCOase_dom"/>
</dbReference>
<evidence type="ECO:0000256" key="1">
    <source>
        <dbReference type="ARBA" id="ARBA00004861"/>
    </source>
</evidence>
<dbReference type="UniPathway" id="UPA00070">
    <property type="reaction ID" value="UER00120"/>
</dbReference>
<proteinExistence type="predicted"/>
<keyword evidence="4" id="KW-0210">Decarboxylase</keyword>
<dbReference type="AlphaFoldDB" id="A0A382MX12"/>